<protein>
    <submittedName>
        <fullName evidence="1">Uncharacterized protein</fullName>
    </submittedName>
</protein>
<dbReference type="Proteomes" id="UP001497535">
    <property type="component" value="Unassembled WGS sequence"/>
</dbReference>
<sequence length="111" mass="12826">MSNNKIDSTTTITTSSTTFSDLTTTTKSSTAPIKLMAKFHLLPQNEYVTIPEDLFIYSGFLREYKKGMLNDKFCRNVEENLIIPLPPIAGKPVYKHYIEKLCEFFTLWVFF</sequence>
<reference evidence="1" key="1">
    <citation type="submission" date="2023-11" db="EMBL/GenBank/DDBJ databases">
        <authorList>
            <person name="Poullet M."/>
        </authorList>
    </citation>
    <scope>NUCLEOTIDE SEQUENCE</scope>
    <source>
        <strain evidence="1">E1834</strain>
    </source>
</reference>
<proteinExistence type="predicted"/>
<name>A0ACB1AI94_MELEN</name>
<organism evidence="1 2">
    <name type="scientific">Meloidogyne enterolobii</name>
    <name type="common">Root-knot nematode worm</name>
    <name type="synonym">Meloidogyne mayaguensis</name>
    <dbReference type="NCBI Taxonomy" id="390850"/>
    <lineage>
        <taxon>Eukaryota</taxon>
        <taxon>Metazoa</taxon>
        <taxon>Ecdysozoa</taxon>
        <taxon>Nematoda</taxon>
        <taxon>Chromadorea</taxon>
        <taxon>Rhabditida</taxon>
        <taxon>Tylenchina</taxon>
        <taxon>Tylenchomorpha</taxon>
        <taxon>Tylenchoidea</taxon>
        <taxon>Meloidogynidae</taxon>
        <taxon>Meloidogyninae</taxon>
        <taxon>Meloidogyne</taxon>
    </lineage>
</organism>
<evidence type="ECO:0000313" key="1">
    <source>
        <dbReference type="EMBL" id="CAK5090061.1"/>
    </source>
</evidence>
<evidence type="ECO:0000313" key="2">
    <source>
        <dbReference type="Proteomes" id="UP001497535"/>
    </source>
</evidence>
<accession>A0ACB1AI94</accession>
<comment type="caution">
    <text evidence="1">The sequence shown here is derived from an EMBL/GenBank/DDBJ whole genome shotgun (WGS) entry which is preliminary data.</text>
</comment>
<keyword evidence="2" id="KW-1185">Reference proteome</keyword>
<gene>
    <name evidence="1" type="ORF">MENTE1834_LOCUS37828</name>
</gene>
<dbReference type="EMBL" id="CAVMJV010000080">
    <property type="protein sequence ID" value="CAK5090061.1"/>
    <property type="molecule type" value="Genomic_DNA"/>
</dbReference>